<evidence type="ECO:0000256" key="3">
    <source>
        <dbReference type="ARBA" id="ARBA00023163"/>
    </source>
</evidence>
<evidence type="ECO:0000256" key="1">
    <source>
        <dbReference type="ARBA" id="ARBA00023015"/>
    </source>
</evidence>
<name>A0A6H2H6V0_9BURK</name>
<keyword evidence="1" id="KW-0805">Transcription regulation</keyword>
<keyword evidence="2" id="KW-0238">DNA-binding</keyword>
<feature type="compositionally biased region" description="Polar residues" evidence="4">
    <location>
        <begin position="284"/>
        <end position="293"/>
    </location>
</feature>
<evidence type="ECO:0000256" key="4">
    <source>
        <dbReference type="SAM" id="MobiDB-lite"/>
    </source>
</evidence>
<accession>A0A6H2H6V0</accession>
<dbReference type="Gene3D" id="1.10.10.60">
    <property type="entry name" value="Homeodomain-like"/>
    <property type="match status" value="2"/>
</dbReference>
<dbReference type="PANTHER" id="PTHR46796:SF13">
    <property type="entry name" value="HTH-TYPE TRANSCRIPTIONAL ACTIVATOR RHAS"/>
    <property type="match status" value="1"/>
</dbReference>
<proteinExistence type="predicted"/>
<dbReference type="PANTHER" id="PTHR46796">
    <property type="entry name" value="HTH-TYPE TRANSCRIPTIONAL ACTIVATOR RHAS-RELATED"/>
    <property type="match status" value="1"/>
</dbReference>
<dbReference type="Proteomes" id="UP000502041">
    <property type="component" value="Chromosome"/>
</dbReference>
<dbReference type="SUPFAM" id="SSF46689">
    <property type="entry name" value="Homeodomain-like"/>
    <property type="match status" value="2"/>
</dbReference>
<dbReference type="Pfam" id="PF12833">
    <property type="entry name" value="HTH_18"/>
    <property type="match status" value="1"/>
</dbReference>
<dbReference type="InterPro" id="IPR018060">
    <property type="entry name" value="HTH_AraC"/>
</dbReference>
<dbReference type="EMBL" id="CP051461">
    <property type="protein sequence ID" value="QJC55589.1"/>
    <property type="molecule type" value="Genomic_DNA"/>
</dbReference>
<reference evidence="6 7" key="1">
    <citation type="submission" date="2020-04" db="EMBL/GenBank/DDBJ databases">
        <title>Complete genome of a Psychrophilic, Marine, Gas Vacuolate Bacterium Polaromonas vacuolata KCTC 22033T.</title>
        <authorList>
            <person name="Hwang K."/>
            <person name="Kim K.M."/>
        </authorList>
    </citation>
    <scope>NUCLEOTIDE SEQUENCE [LARGE SCALE GENOMIC DNA]</scope>
    <source>
        <strain evidence="6 7">KCTC 22033</strain>
    </source>
</reference>
<dbReference type="InterPro" id="IPR050204">
    <property type="entry name" value="AraC_XylS_family_regulators"/>
</dbReference>
<dbReference type="Pfam" id="PF12852">
    <property type="entry name" value="Cupin_6"/>
    <property type="match status" value="1"/>
</dbReference>
<dbReference type="SMART" id="SM00342">
    <property type="entry name" value="HTH_ARAC"/>
    <property type="match status" value="1"/>
</dbReference>
<organism evidence="6 7">
    <name type="scientific">Polaromonas vacuolata</name>
    <dbReference type="NCBI Taxonomy" id="37448"/>
    <lineage>
        <taxon>Bacteria</taxon>
        <taxon>Pseudomonadati</taxon>
        <taxon>Pseudomonadota</taxon>
        <taxon>Betaproteobacteria</taxon>
        <taxon>Burkholderiales</taxon>
        <taxon>Comamonadaceae</taxon>
        <taxon>Polaromonas</taxon>
    </lineage>
</organism>
<gene>
    <name evidence="6" type="primary">rclR</name>
    <name evidence="6" type="ORF">HC248_00870</name>
</gene>
<sequence length="293" mass="31726">MDKLASLLTYFSMSAGVFYSGNICGIHDFAQDKLRGHIHLINSGAVQVIGVQILALEITEPTLLFLPRPDRHRLVTDDLAGANVVCATVQFGGGGGNPITDSLPPVVLVKLSELSGVDSLLALMFDEAFSDQSGRQAILDRLCEVLMIRLLRHCIEKGLTQGGTLAGLADPRLAKALIAMQDQPAFEWSLKNMADLAGISRARFAVNFRLVTGETPADYLASWRIMTAQRLLKRGQPLKTVAGNVGYASASALARAFSRKLGCTPTEWMNQQRHSSDLPEPAQQAMNHSLESV</sequence>
<dbReference type="PROSITE" id="PS01124">
    <property type="entry name" value="HTH_ARAC_FAMILY_2"/>
    <property type="match status" value="1"/>
</dbReference>
<dbReference type="InterPro" id="IPR032783">
    <property type="entry name" value="AraC_lig"/>
</dbReference>
<dbReference type="AlphaFoldDB" id="A0A6H2H6V0"/>
<dbReference type="RefSeq" id="WP_168921430.1">
    <property type="nucleotide sequence ID" value="NZ_CP051461.1"/>
</dbReference>
<evidence type="ECO:0000313" key="7">
    <source>
        <dbReference type="Proteomes" id="UP000502041"/>
    </source>
</evidence>
<evidence type="ECO:0000259" key="5">
    <source>
        <dbReference type="PROSITE" id="PS01124"/>
    </source>
</evidence>
<dbReference type="GO" id="GO:0003700">
    <property type="term" value="F:DNA-binding transcription factor activity"/>
    <property type="evidence" value="ECO:0007669"/>
    <property type="project" value="InterPro"/>
</dbReference>
<dbReference type="KEGG" id="pvac:HC248_00870"/>
<feature type="region of interest" description="Disordered" evidence="4">
    <location>
        <begin position="269"/>
        <end position="293"/>
    </location>
</feature>
<keyword evidence="7" id="KW-1185">Reference proteome</keyword>
<dbReference type="InterPro" id="IPR009057">
    <property type="entry name" value="Homeodomain-like_sf"/>
</dbReference>
<evidence type="ECO:0000313" key="6">
    <source>
        <dbReference type="EMBL" id="QJC55589.1"/>
    </source>
</evidence>
<evidence type="ECO:0000256" key="2">
    <source>
        <dbReference type="ARBA" id="ARBA00023125"/>
    </source>
</evidence>
<dbReference type="GO" id="GO:0043565">
    <property type="term" value="F:sequence-specific DNA binding"/>
    <property type="evidence" value="ECO:0007669"/>
    <property type="project" value="InterPro"/>
</dbReference>
<feature type="domain" description="HTH araC/xylS-type" evidence="5">
    <location>
        <begin position="174"/>
        <end position="271"/>
    </location>
</feature>
<protein>
    <submittedName>
        <fullName evidence="6">RCS-specific HTH-type transcriptional activator RclR</fullName>
    </submittedName>
</protein>
<keyword evidence="3" id="KW-0804">Transcription</keyword>